<dbReference type="CDD" id="cd18131">
    <property type="entry name" value="ASADH_C_bac_euk_like"/>
    <property type="match status" value="1"/>
</dbReference>
<evidence type="ECO:0000313" key="19">
    <source>
        <dbReference type="Proteomes" id="UP000053937"/>
    </source>
</evidence>
<dbReference type="NCBIfam" id="TIGR01296">
    <property type="entry name" value="asd_B"/>
    <property type="match status" value="1"/>
</dbReference>
<dbReference type="UniPathway" id="UPA00034">
    <property type="reaction ID" value="UER00016"/>
</dbReference>
<evidence type="ECO:0000256" key="6">
    <source>
        <dbReference type="ARBA" id="ARBA00013120"/>
    </source>
</evidence>
<feature type="active site" description="Proton acceptor" evidence="15 16">
    <location>
        <position position="246"/>
    </location>
</feature>
<comment type="pathway">
    <text evidence="3 15">Amino-acid biosynthesis; L-threonine biosynthesis; L-threonine from L-aspartate: step 2/5.</text>
</comment>
<keyword evidence="8 15" id="KW-0791">Threonine biosynthesis</keyword>
<dbReference type="HAMAP" id="MF_02121">
    <property type="entry name" value="ASADH"/>
    <property type="match status" value="1"/>
</dbReference>
<name>A0A101JJV4_CHLLI</name>
<feature type="binding site" evidence="15">
    <location>
        <position position="319"/>
    </location>
    <ligand>
        <name>NADP(+)</name>
        <dbReference type="ChEBI" id="CHEBI:58349"/>
    </ligand>
</feature>
<dbReference type="Gene3D" id="3.40.50.720">
    <property type="entry name" value="NAD(P)-binding Rossmann-like Domain"/>
    <property type="match status" value="1"/>
</dbReference>
<comment type="function">
    <text evidence="15">Catalyzes the NADPH-dependent formation of L-aspartate-semialdehyde (L-ASA) by the reductive dephosphorylation of L-aspartyl-4-phosphate.</text>
</comment>
<feature type="binding site" evidence="15">
    <location>
        <begin position="16"/>
        <end position="19"/>
    </location>
    <ligand>
        <name>NADP(+)</name>
        <dbReference type="ChEBI" id="CHEBI:58349"/>
    </ligand>
</feature>
<evidence type="ECO:0000256" key="14">
    <source>
        <dbReference type="ARBA" id="ARBA00047891"/>
    </source>
</evidence>
<evidence type="ECO:0000256" key="7">
    <source>
        <dbReference type="ARBA" id="ARBA00022605"/>
    </source>
</evidence>
<dbReference type="AlphaFoldDB" id="A0A101JJV4"/>
<dbReference type="GO" id="GO:0009097">
    <property type="term" value="P:isoleucine biosynthetic process"/>
    <property type="evidence" value="ECO:0007669"/>
    <property type="project" value="UniProtKB-UniRule"/>
</dbReference>
<dbReference type="GO" id="GO:0004073">
    <property type="term" value="F:aspartate-semialdehyde dehydrogenase activity"/>
    <property type="evidence" value="ECO:0007669"/>
    <property type="project" value="UniProtKB-UniRule"/>
</dbReference>
<dbReference type="EC" id="1.2.1.11" evidence="6 15"/>
<protein>
    <recommendedName>
        <fullName evidence="6 15">Aspartate-semialdehyde dehydrogenase</fullName>
        <shortName evidence="15">ASA dehydrogenase</shortName>
        <shortName evidence="15">ASADH</shortName>
        <ecNumber evidence="6 15">1.2.1.11</ecNumber>
    </recommendedName>
    <alternativeName>
        <fullName evidence="15">Aspartate-beta-semialdehyde dehydrogenase</fullName>
    </alternativeName>
</protein>
<dbReference type="InterPro" id="IPR005986">
    <property type="entry name" value="Asp_semialdehyde_DH_beta"/>
</dbReference>
<evidence type="ECO:0000256" key="9">
    <source>
        <dbReference type="ARBA" id="ARBA00022857"/>
    </source>
</evidence>
<evidence type="ECO:0000256" key="13">
    <source>
        <dbReference type="ARBA" id="ARBA00023167"/>
    </source>
</evidence>
<evidence type="ECO:0000256" key="2">
    <source>
        <dbReference type="ARBA" id="ARBA00005076"/>
    </source>
</evidence>
<evidence type="ECO:0000256" key="8">
    <source>
        <dbReference type="ARBA" id="ARBA00022697"/>
    </source>
</evidence>
<dbReference type="InterPro" id="IPR036291">
    <property type="entry name" value="NAD(P)-bd_dom_sf"/>
</dbReference>
<evidence type="ECO:0000256" key="12">
    <source>
        <dbReference type="ARBA" id="ARBA00023154"/>
    </source>
</evidence>
<dbReference type="InterPro" id="IPR012280">
    <property type="entry name" value="Semialdhyde_DH_dimer_dom"/>
</dbReference>
<evidence type="ECO:0000259" key="17">
    <source>
        <dbReference type="SMART" id="SM00859"/>
    </source>
</evidence>
<dbReference type="Proteomes" id="UP000053937">
    <property type="component" value="Unassembled WGS sequence"/>
</dbReference>
<dbReference type="UniPathway" id="UPA00051">
    <property type="reaction ID" value="UER00464"/>
</dbReference>
<evidence type="ECO:0000256" key="10">
    <source>
        <dbReference type="ARBA" id="ARBA00022915"/>
    </source>
</evidence>
<evidence type="ECO:0000256" key="5">
    <source>
        <dbReference type="ARBA" id="ARBA00011738"/>
    </source>
</evidence>
<dbReference type="PANTHER" id="PTHR46278">
    <property type="entry name" value="DEHYDROGENASE, PUTATIVE-RELATED"/>
    <property type="match status" value="1"/>
</dbReference>
<comment type="catalytic activity">
    <reaction evidence="14 15">
        <text>L-aspartate 4-semialdehyde + phosphate + NADP(+) = 4-phospho-L-aspartate + NADPH + H(+)</text>
        <dbReference type="Rhea" id="RHEA:24284"/>
        <dbReference type="ChEBI" id="CHEBI:15378"/>
        <dbReference type="ChEBI" id="CHEBI:43474"/>
        <dbReference type="ChEBI" id="CHEBI:57535"/>
        <dbReference type="ChEBI" id="CHEBI:57783"/>
        <dbReference type="ChEBI" id="CHEBI:58349"/>
        <dbReference type="ChEBI" id="CHEBI:537519"/>
        <dbReference type="EC" id="1.2.1.11"/>
    </reaction>
</comment>
<feature type="active site" description="Acyl-thioester intermediate" evidence="15 16">
    <location>
        <position position="137"/>
    </location>
</feature>
<dbReference type="Gene3D" id="3.30.360.10">
    <property type="entry name" value="Dihydrodipicolinate Reductase, domain 2"/>
    <property type="match status" value="1"/>
</dbReference>
<keyword evidence="10 15" id="KW-0220">Diaminopimelate biosynthesis</keyword>
<dbReference type="Pfam" id="PF02774">
    <property type="entry name" value="Semialdhyde_dhC"/>
    <property type="match status" value="1"/>
</dbReference>
<comment type="similarity">
    <text evidence="4 15">Belongs to the aspartate-semialdehyde dehydrogenase family.</text>
</comment>
<feature type="domain" description="Semialdehyde dehydrogenase NAD-binding" evidence="17">
    <location>
        <begin position="9"/>
        <end position="124"/>
    </location>
</feature>
<dbReference type="GO" id="GO:0051287">
    <property type="term" value="F:NAD binding"/>
    <property type="evidence" value="ECO:0007669"/>
    <property type="project" value="InterPro"/>
</dbReference>
<dbReference type="PIRSF" id="PIRSF000148">
    <property type="entry name" value="ASA_dh"/>
    <property type="match status" value="1"/>
</dbReference>
<dbReference type="GO" id="GO:0009089">
    <property type="term" value="P:lysine biosynthetic process via diaminopimelate"/>
    <property type="evidence" value="ECO:0007669"/>
    <property type="project" value="UniProtKB-UniRule"/>
</dbReference>
<dbReference type="GO" id="GO:0009088">
    <property type="term" value="P:threonine biosynthetic process"/>
    <property type="evidence" value="ECO:0007669"/>
    <property type="project" value="UniProtKB-UniRule"/>
</dbReference>
<comment type="pathway">
    <text evidence="1 15">Amino-acid biosynthesis; L-methionine biosynthesis via de novo pathway; L-homoserine from L-aspartate: step 2/3.</text>
</comment>
<feature type="binding site" evidence="15">
    <location>
        <position position="239"/>
    </location>
    <ligand>
        <name>substrate</name>
    </ligand>
</feature>
<comment type="pathway">
    <text evidence="2 15">Amino-acid biosynthesis; L-lysine biosynthesis via DAP pathway; (S)-tetrahydrodipicolinate from L-aspartate: step 2/4.</text>
</comment>
<dbReference type="OrthoDB" id="9805684at2"/>
<dbReference type="EMBL" id="LMBR01000138">
    <property type="protein sequence ID" value="KUL28114.1"/>
    <property type="molecule type" value="Genomic_DNA"/>
</dbReference>
<keyword evidence="12 15" id="KW-0457">Lysine biosynthesis</keyword>
<evidence type="ECO:0000256" key="4">
    <source>
        <dbReference type="ARBA" id="ARBA00010584"/>
    </source>
</evidence>
<evidence type="ECO:0000256" key="15">
    <source>
        <dbReference type="HAMAP-Rule" id="MF_02121"/>
    </source>
</evidence>
<accession>A0A101JJV4</accession>
<evidence type="ECO:0000256" key="1">
    <source>
        <dbReference type="ARBA" id="ARBA00005021"/>
    </source>
</evidence>
<keyword evidence="7 15" id="KW-0028">Amino-acid biosynthesis</keyword>
<feature type="binding site" evidence="15">
    <location>
        <position position="104"/>
    </location>
    <ligand>
        <name>phosphate</name>
        <dbReference type="ChEBI" id="CHEBI:43474"/>
    </ligand>
</feature>
<organism evidence="18 19">
    <name type="scientific">Chlorobium limicola</name>
    <dbReference type="NCBI Taxonomy" id="1092"/>
    <lineage>
        <taxon>Bacteria</taxon>
        <taxon>Pseudomonadati</taxon>
        <taxon>Chlorobiota</taxon>
        <taxon>Chlorobiia</taxon>
        <taxon>Chlorobiales</taxon>
        <taxon>Chlorobiaceae</taxon>
        <taxon>Chlorobium/Pelodictyon group</taxon>
        <taxon>Chlorobium</taxon>
    </lineage>
</organism>
<dbReference type="InterPro" id="IPR012080">
    <property type="entry name" value="Asp_semialdehyde_DH"/>
</dbReference>
<dbReference type="PANTHER" id="PTHR46278:SF2">
    <property type="entry name" value="ASPARTATE-SEMIALDEHYDE DEHYDROGENASE"/>
    <property type="match status" value="1"/>
</dbReference>
<dbReference type="SUPFAM" id="SSF55347">
    <property type="entry name" value="Glyceraldehyde-3-phosphate dehydrogenase-like, C-terminal domain"/>
    <property type="match status" value="1"/>
</dbReference>
<proteinExistence type="inferred from homology"/>
<dbReference type="GO" id="GO:0071266">
    <property type="term" value="P:'de novo' L-methionine biosynthetic process"/>
    <property type="evidence" value="ECO:0007669"/>
    <property type="project" value="UniProtKB-UniRule"/>
</dbReference>
<dbReference type="GO" id="GO:0050661">
    <property type="term" value="F:NADP binding"/>
    <property type="evidence" value="ECO:0007669"/>
    <property type="project" value="UniProtKB-UniRule"/>
</dbReference>
<comment type="subunit">
    <text evidence="5 15">Homodimer.</text>
</comment>
<feature type="binding site" evidence="15">
    <location>
        <begin position="44"/>
        <end position="45"/>
    </location>
    <ligand>
        <name>NADP(+)</name>
        <dbReference type="ChEBI" id="CHEBI:58349"/>
    </ligand>
</feature>
<evidence type="ECO:0000256" key="3">
    <source>
        <dbReference type="ARBA" id="ARBA00005097"/>
    </source>
</evidence>
<feature type="binding site" evidence="15">
    <location>
        <position position="164"/>
    </location>
    <ligand>
        <name>substrate</name>
    </ligand>
</feature>
<dbReference type="UniPathway" id="UPA00050">
    <property type="reaction ID" value="UER00463"/>
</dbReference>
<dbReference type="CDD" id="cd02316">
    <property type="entry name" value="VcASADH2_like_N"/>
    <property type="match status" value="1"/>
</dbReference>
<sequence>MSSSDFRYRVAVLGATGLVGRTMIQVLEERNFPVDELVPLASQRSASQIVRFKGREFITAVPSGDIFRNVDIALFSAGASASREWAHVAAAAGAIVIDNSSAFRMEPGIPLVVPEVNPEAIFKADGTPESIIANPNCSTIQMVVVLKPLYDRYGVKRVVVSTYQSVTGKGKAGRDALESELAGEVQEQFTHFHQIAFNAVPQIDTFTENGYTKEEMKMVNETRKIMGDEALAVSPTTVRIPVYGGHGESLNIELENEFDIDELRALLASSPGIILQDDPSARIYPMPLTSYERDEVFAGRIRRDFWNPKTLNMWIVADNLRKGAATNAVQIAEVIAARQEKA</sequence>
<dbReference type="RefSeq" id="WP_059139029.1">
    <property type="nucleotide sequence ID" value="NZ_LMBR01000138.1"/>
</dbReference>
<dbReference type="InterPro" id="IPR000534">
    <property type="entry name" value="Semialdehyde_DH_NAD-bd"/>
</dbReference>
<comment type="caution">
    <text evidence="15">Lacks conserved residue(s) required for the propagation of feature annotation.</text>
</comment>
<evidence type="ECO:0000256" key="16">
    <source>
        <dbReference type="PIRSR" id="PIRSR000148-1"/>
    </source>
</evidence>
<dbReference type="SMART" id="SM00859">
    <property type="entry name" value="Semialdhyde_dh"/>
    <property type="match status" value="1"/>
</dbReference>
<dbReference type="NCBIfam" id="NF011456">
    <property type="entry name" value="PRK14874.1"/>
    <property type="match status" value="1"/>
</dbReference>
<evidence type="ECO:0000313" key="18">
    <source>
        <dbReference type="EMBL" id="KUL28114.1"/>
    </source>
</evidence>
<keyword evidence="19" id="KW-1185">Reference proteome</keyword>
<gene>
    <name evidence="15" type="primary">asd</name>
    <name evidence="18" type="ORF">ASB62_05840</name>
</gene>
<dbReference type="Pfam" id="PF01118">
    <property type="entry name" value="Semialdhyde_dh"/>
    <property type="match status" value="1"/>
</dbReference>
<reference evidence="18 19" key="1">
    <citation type="submission" date="2015-10" db="EMBL/GenBank/DDBJ databases">
        <title>Draft Genome Sequence of Chlorobium limicola strain Frasassi Growing under Artificial Lighting in the Frasassi Cave System.</title>
        <authorList>
            <person name="Mansor M."/>
            <person name="Macalady J."/>
        </authorList>
    </citation>
    <scope>NUCLEOTIDE SEQUENCE [LARGE SCALE GENOMIC DNA]</scope>
    <source>
        <strain evidence="18 19">Frasassi</strain>
    </source>
</reference>
<keyword evidence="13 15" id="KW-0486">Methionine biosynthesis</keyword>
<dbReference type="SUPFAM" id="SSF51735">
    <property type="entry name" value="NAD(P)-binding Rossmann-fold domains"/>
    <property type="match status" value="1"/>
</dbReference>
<keyword evidence="11 15" id="KW-0560">Oxidoreductase</keyword>
<dbReference type="GO" id="GO:0019877">
    <property type="term" value="P:diaminopimelate biosynthetic process"/>
    <property type="evidence" value="ECO:0007669"/>
    <property type="project" value="UniProtKB-UniRule"/>
</dbReference>
<dbReference type="GO" id="GO:0046983">
    <property type="term" value="F:protein dimerization activity"/>
    <property type="evidence" value="ECO:0007669"/>
    <property type="project" value="InterPro"/>
</dbReference>
<evidence type="ECO:0000256" key="11">
    <source>
        <dbReference type="ARBA" id="ARBA00023002"/>
    </source>
</evidence>
<keyword evidence="9 15" id="KW-0521">NADP</keyword>
<comment type="caution">
    <text evidence="18">The sequence shown here is derived from an EMBL/GenBank/DDBJ whole genome shotgun (WGS) entry which is preliminary data.</text>
</comment>